<reference evidence="2 3" key="1">
    <citation type="submission" date="2020-11" db="EMBL/GenBank/DDBJ databases">
        <title>Genomic insight of Alicyclobacillus mali FL 18 reveals a new arsenic-resistant strain, with potential in environmental biotechnology.</title>
        <authorList>
            <person name="Fiorentino G."/>
            <person name="Gallo G."/>
            <person name="Aulitto M."/>
        </authorList>
    </citation>
    <scope>NUCLEOTIDE SEQUENCE [LARGE SCALE GENOMIC DNA]</scope>
    <source>
        <strain evidence="2 3">FL 18</strain>
    </source>
</reference>
<dbReference type="EMBL" id="JADPKZ010000038">
    <property type="protein sequence ID" value="MBF8377643.1"/>
    <property type="molecule type" value="Genomic_DNA"/>
</dbReference>
<dbReference type="Pfam" id="PF01969">
    <property type="entry name" value="Ni_insertion"/>
    <property type="match status" value="1"/>
</dbReference>
<dbReference type="InterPro" id="IPR002822">
    <property type="entry name" value="Ni_insertion"/>
</dbReference>
<dbReference type="RefSeq" id="WP_195867466.1">
    <property type="nucleotide sequence ID" value="NZ_JADPKZ010000038.1"/>
</dbReference>
<gene>
    <name evidence="2" type="ORF">IW967_07155</name>
</gene>
<dbReference type="Proteomes" id="UP000642910">
    <property type="component" value="Unassembled WGS sequence"/>
</dbReference>
<organism evidence="2 3">
    <name type="scientific">Alicyclobacillus mali</name>
    <name type="common">ex Roth et al. 2021</name>
    <dbReference type="NCBI Taxonomy" id="1123961"/>
    <lineage>
        <taxon>Bacteria</taxon>
        <taxon>Bacillati</taxon>
        <taxon>Bacillota</taxon>
        <taxon>Bacilli</taxon>
        <taxon>Bacillales</taxon>
        <taxon>Alicyclobacillaceae</taxon>
        <taxon>Alicyclobacillus</taxon>
    </lineage>
</organism>
<evidence type="ECO:0000256" key="1">
    <source>
        <dbReference type="ARBA" id="ARBA00022596"/>
    </source>
</evidence>
<dbReference type="Gene3D" id="3.30.70.1380">
    <property type="entry name" value="Transcriptional regulatory protein pf0864 domain like"/>
    <property type="match status" value="1"/>
</dbReference>
<dbReference type="Gene3D" id="3.10.20.300">
    <property type="entry name" value="mk0293 like domain"/>
    <property type="match status" value="1"/>
</dbReference>
<evidence type="ECO:0000313" key="2">
    <source>
        <dbReference type="EMBL" id="MBF8377643.1"/>
    </source>
</evidence>
<protein>
    <submittedName>
        <fullName evidence="2">DUF111 family protein</fullName>
    </submittedName>
</protein>
<comment type="caution">
    <text evidence="2">The sequence shown here is derived from an EMBL/GenBank/DDBJ whole genome shotgun (WGS) entry which is preliminary data.</text>
</comment>
<proteinExistence type="predicted"/>
<evidence type="ECO:0000313" key="3">
    <source>
        <dbReference type="Proteomes" id="UP000642910"/>
    </source>
</evidence>
<dbReference type="PANTHER" id="PTHR36566:SF1">
    <property type="entry name" value="PYRIDINIUM-3,5-BISTHIOCARBOXYLIC ACID MONONUCLEOTIDE NICKEL INSERTION PROTEIN"/>
    <property type="match status" value="1"/>
</dbReference>
<accession>A0ABS0F2X9</accession>
<name>A0ABS0F2X9_9BACL</name>
<keyword evidence="1" id="KW-0533">Nickel</keyword>
<sequence>MDKLSLVVDGYRGASSAALCACLYGEHDSWIASDAASTALGARVSLGMRGVPKSESMLARGWRGEIPEWVRAGDIVTRLSAAGDEIRQAAGILSKTFQHLDISSDDQVHGWSAAWLVACAAWFALRADTAVYCVRLVGSPEWNRWVDSEDGPMFKPGGLFAGVPIVLRPNVPVKRDLVALLKSVASFDPPALTYSDIRLGEDALGLQMATYIGTSVGELSPDASCRLMAGGINQPSHYVVQTNIDDMNPEWMTHLIPRLLDVGADDAYLTPVHMKKGRVGFLLTVLCAKEQLPEVERVIFRETTSIGLRYHEVQKRALTREFVNVKTPYGLVRVKVAYDNGVIVNRAPEYEEARRAAEENGVSVKEVYEAVYRTLDGSTP</sequence>
<keyword evidence="3" id="KW-1185">Reference proteome</keyword>
<dbReference type="PANTHER" id="PTHR36566">
    <property type="entry name" value="NICKEL INSERTION PROTEIN-RELATED"/>
    <property type="match status" value="1"/>
</dbReference>